<keyword evidence="2" id="KW-1185">Reference proteome</keyword>
<dbReference type="KEGG" id="atm:ANT_26940"/>
<evidence type="ECO:0000313" key="1">
    <source>
        <dbReference type="EMBL" id="BAJ64720.1"/>
    </source>
</evidence>
<dbReference type="STRING" id="926569.ANT_26940"/>
<proteinExistence type="predicted"/>
<dbReference type="Proteomes" id="UP000008922">
    <property type="component" value="Chromosome"/>
</dbReference>
<dbReference type="HOGENOM" id="CLU_199499_1_0_0"/>
<dbReference type="EMBL" id="AP012029">
    <property type="protein sequence ID" value="BAJ64720.1"/>
    <property type="molecule type" value="Genomic_DNA"/>
</dbReference>
<accession>E8N0H1</accession>
<organism evidence="1 2">
    <name type="scientific">Anaerolinea thermophila (strain DSM 14523 / JCM 11388 / NBRC 100420 / UNI-1)</name>
    <dbReference type="NCBI Taxonomy" id="926569"/>
    <lineage>
        <taxon>Bacteria</taxon>
        <taxon>Bacillati</taxon>
        <taxon>Chloroflexota</taxon>
        <taxon>Anaerolineae</taxon>
        <taxon>Anaerolineales</taxon>
        <taxon>Anaerolineaceae</taxon>
        <taxon>Anaerolinea</taxon>
    </lineage>
</organism>
<gene>
    <name evidence="1" type="ordered locus">ANT_26940</name>
</gene>
<dbReference type="RefSeq" id="WP_013561072.1">
    <property type="nucleotide sequence ID" value="NC_014960.1"/>
</dbReference>
<sequence length="77" mass="8412">MDNQRWMTCSICGFRFSPEEHPGCAACPLHEGCQTVCCPNCGTSQINPERSSVARFIKKLITKKESHAPSSTPTTPA</sequence>
<dbReference type="AlphaFoldDB" id="E8N0H1"/>
<evidence type="ECO:0000313" key="2">
    <source>
        <dbReference type="Proteomes" id="UP000008922"/>
    </source>
</evidence>
<dbReference type="InParanoid" id="E8N0H1"/>
<reference evidence="1 2" key="1">
    <citation type="submission" date="2010-12" db="EMBL/GenBank/DDBJ databases">
        <title>Whole genome sequence of Anaerolinea thermophila UNI-1.</title>
        <authorList>
            <person name="Narita-Yamada S."/>
            <person name="Kishi E."/>
            <person name="Watanabe Y."/>
            <person name="Takasaki K."/>
            <person name="Ankai A."/>
            <person name="Oguchi A."/>
            <person name="Fukui S."/>
            <person name="Takahashi M."/>
            <person name="Yashiro I."/>
            <person name="Hosoyama A."/>
            <person name="Sekiguchi Y."/>
            <person name="Hanada S."/>
            <person name="Fujita N."/>
        </authorList>
    </citation>
    <scope>NUCLEOTIDE SEQUENCE [LARGE SCALE GENOMIC DNA]</scope>
    <source>
        <strain evidence="2">DSM 14523 / JCM 11388 / NBRC 100420 / UNI-1</strain>
    </source>
</reference>
<protein>
    <submittedName>
        <fullName evidence="1">Uncharacterized protein</fullName>
    </submittedName>
</protein>
<name>E8N0H1_ANATU</name>